<gene>
    <name evidence="2" type="ORF">ACFFRH_41735</name>
</gene>
<keyword evidence="1" id="KW-1133">Transmembrane helix</keyword>
<dbReference type="RefSeq" id="WP_386163557.1">
    <property type="nucleotide sequence ID" value="NZ_JBHMBS010000044.1"/>
</dbReference>
<proteinExistence type="predicted"/>
<organism evidence="2 3">
    <name type="scientific">Streptosporangium vulgare</name>
    <dbReference type="NCBI Taxonomy" id="46190"/>
    <lineage>
        <taxon>Bacteria</taxon>
        <taxon>Bacillati</taxon>
        <taxon>Actinomycetota</taxon>
        <taxon>Actinomycetes</taxon>
        <taxon>Streptosporangiales</taxon>
        <taxon>Streptosporangiaceae</taxon>
        <taxon>Streptosporangium</taxon>
    </lineage>
</organism>
<keyword evidence="3" id="KW-1185">Reference proteome</keyword>
<accession>A0ABV5TSF2</accession>
<evidence type="ECO:0000313" key="3">
    <source>
        <dbReference type="Proteomes" id="UP001589610"/>
    </source>
</evidence>
<evidence type="ECO:0000313" key="2">
    <source>
        <dbReference type="EMBL" id="MFB9682032.1"/>
    </source>
</evidence>
<evidence type="ECO:0000256" key="1">
    <source>
        <dbReference type="SAM" id="Phobius"/>
    </source>
</evidence>
<dbReference type="Proteomes" id="UP001589610">
    <property type="component" value="Unassembled WGS sequence"/>
</dbReference>
<sequence length="132" mass="13643">MRRSLDDRTVVAPSVRWWQRWASWAGYAASGAAAAYGCVLLVAALMGYRSFLGVTDLGLPDVTWPGAAVLLAGSVVAAATVRPWGARVPPRAVSAAAWGVAASALAGSCWVLLNLIELVLTGAVTDHHGDSA</sequence>
<comment type="caution">
    <text evidence="2">The sequence shown here is derived from an EMBL/GenBank/DDBJ whole genome shotgun (WGS) entry which is preliminary data.</text>
</comment>
<dbReference type="EMBL" id="JBHMBS010000044">
    <property type="protein sequence ID" value="MFB9682032.1"/>
    <property type="molecule type" value="Genomic_DNA"/>
</dbReference>
<protein>
    <submittedName>
        <fullName evidence="2">Uncharacterized protein</fullName>
    </submittedName>
</protein>
<feature type="transmembrane region" description="Helical" evidence="1">
    <location>
        <begin position="62"/>
        <end position="81"/>
    </location>
</feature>
<keyword evidence="1" id="KW-0472">Membrane</keyword>
<name>A0ABV5TSF2_9ACTN</name>
<feature type="transmembrane region" description="Helical" evidence="1">
    <location>
        <begin position="93"/>
        <end position="113"/>
    </location>
</feature>
<feature type="transmembrane region" description="Helical" evidence="1">
    <location>
        <begin position="21"/>
        <end position="42"/>
    </location>
</feature>
<keyword evidence="1" id="KW-0812">Transmembrane</keyword>
<reference evidence="2 3" key="1">
    <citation type="submission" date="2024-09" db="EMBL/GenBank/DDBJ databases">
        <authorList>
            <person name="Sun Q."/>
            <person name="Mori K."/>
        </authorList>
    </citation>
    <scope>NUCLEOTIDE SEQUENCE [LARGE SCALE GENOMIC DNA]</scope>
    <source>
        <strain evidence="2 3">JCM 3028</strain>
    </source>
</reference>